<dbReference type="Pfam" id="PF02669">
    <property type="entry name" value="KdpC"/>
    <property type="match status" value="1"/>
</dbReference>
<dbReference type="PANTHER" id="PTHR30042:SF2">
    <property type="entry name" value="POTASSIUM-TRANSPORTING ATPASE KDPC SUBUNIT"/>
    <property type="match status" value="1"/>
</dbReference>
<evidence type="ECO:0000256" key="4">
    <source>
        <dbReference type="ARBA" id="ARBA00022692"/>
    </source>
</evidence>
<dbReference type="NCBIfam" id="NF001454">
    <property type="entry name" value="PRK00315.1"/>
    <property type="match status" value="1"/>
</dbReference>
<keyword evidence="1 11" id="KW-0813">Transport</keyword>
<comment type="subcellular location">
    <subcellularLocation>
        <location evidence="11">Cell membrane</location>
        <topology evidence="11">Single-pass membrane protein</topology>
    </subcellularLocation>
</comment>
<comment type="subunit">
    <text evidence="11">The system is composed of three essential subunits: KdpA, KdpB and KdpC.</text>
</comment>
<dbReference type="Proteomes" id="UP000632339">
    <property type="component" value="Unassembled WGS sequence"/>
</dbReference>
<dbReference type="HAMAP" id="MF_00276">
    <property type="entry name" value="KdpC"/>
    <property type="match status" value="1"/>
</dbReference>
<organism evidence="12 13">
    <name type="scientific">Dyadobacter beijingensis</name>
    <dbReference type="NCBI Taxonomy" id="365489"/>
    <lineage>
        <taxon>Bacteria</taxon>
        <taxon>Pseudomonadati</taxon>
        <taxon>Bacteroidota</taxon>
        <taxon>Cytophagia</taxon>
        <taxon>Cytophagales</taxon>
        <taxon>Spirosomataceae</taxon>
        <taxon>Dyadobacter</taxon>
    </lineage>
</organism>
<name>A0ABQ2IA25_9BACT</name>
<dbReference type="PIRSF" id="PIRSF001296">
    <property type="entry name" value="K_ATPase_KdpC"/>
    <property type="match status" value="1"/>
</dbReference>
<keyword evidence="5 11" id="KW-0547">Nucleotide-binding</keyword>
<evidence type="ECO:0000256" key="11">
    <source>
        <dbReference type="HAMAP-Rule" id="MF_00276"/>
    </source>
</evidence>
<keyword evidence="6 11" id="KW-0067">ATP-binding</keyword>
<comment type="function">
    <text evidence="11">Part of the high-affinity ATP-driven potassium transport (or Kdp) system, which catalyzes the hydrolysis of ATP coupled with the electrogenic transport of potassium into the cytoplasm. This subunit acts as a catalytic chaperone that increases the ATP-binding affinity of the ATP-hydrolyzing subunit KdpB by the formation of a transient KdpB/KdpC/ATP ternary complex.</text>
</comment>
<keyword evidence="2 11" id="KW-1003">Cell membrane</keyword>
<evidence type="ECO:0000256" key="5">
    <source>
        <dbReference type="ARBA" id="ARBA00022741"/>
    </source>
</evidence>
<evidence type="ECO:0000256" key="10">
    <source>
        <dbReference type="ARBA" id="ARBA00023136"/>
    </source>
</evidence>
<keyword evidence="4 11" id="KW-0812">Transmembrane</keyword>
<reference evidence="13" key="1">
    <citation type="journal article" date="2019" name="Int. J. Syst. Evol. Microbiol.">
        <title>The Global Catalogue of Microorganisms (GCM) 10K type strain sequencing project: providing services to taxonomists for standard genome sequencing and annotation.</title>
        <authorList>
            <consortium name="The Broad Institute Genomics Platform"/>
            <consortium name="The Broad Institute Genome Sequencing Center for Infectious Disease"/>
            <person name="Wu L."/>
            <person name="Ma J."/>
        </authorList>
    </citation>
    <scope>NUCLEOTIDE SEQUENCE [LARGE SCALE GENOMIC DNA]</scope>
    <source>
        <strain evidence="13">CGMCC 1.6375</strain>
    </source>
</reference>
<accession>A0ABQ2IA25</accession>
<evidence type="ECO:0000256" key="3">
    <source>
        <dbReference type="ARBA" id="ARBA00022538"/>
    </source>
</evidence>
<dbReference type="NCBIfam" id="TIGR00681">
    <property type="entry name" value="kdpC"/>
    <property type="match status" value="1"/>
</dbReference>
<keyword evidence="10 11" id="KW-0472">Membrane</keyword>
<dbReference type="InterPro" id="IPR003820">
    <property type="entry name" value="KdpC"/>
</dbReference>
<keyword evidence="9 11" id="KW-0406">Ion transport</keyword>
<dbReference type="EMBL" id="BMLI01000002">
    <property type="protein sequence ID" value="GGN03826.1"/>
    <property type="molecule type" value="Genomic_DNA"/>
</dbReference>
<gene>
    <name evidence="11 12" type="primary">kdpC</name>
    <name evidence="12" type="ORF">GCM10010967_43330</name>
</gene>
<keyword evidence="3 11" id="KW-0633">Potassium transport</keyword>
<evidence type="ECO:0000313" key="12">
    <source>
        <dbReference type="EMBL" id="GGN03826.1"/>
    </source>
</evidence>
<dbReference type="PANTHER" id="PTHR30042">
    <property type="entry name" value="POTASSIUM-TRANSPORTING ATPASE C CHAIN"/>
    <property type="match status" value="1"/>
</dbReference>
<keyword evidence="7 11" id="KW-0630">Potassium</keyword>
<keyword evidence="13" id="KW-1185">Reference proteome</keyword>
<evidence type="ECO:0000256" key="9">
    <source>
        <dbReference type="ARBA" id="ARBA00023065"/>
    </source>
</evidence>
<sequence length="186" mass="19923">MKMNLLPAIRLTIATLVLFCVVYPAVVWGIAQLAPNNGKGEVITVGGKRYYANVGQQFTEDRYFNSRPSAVDYNAAGSAGSNKGPSNPDYLQSVQTRLDTFLLHNPGVQKNDVPVELVTASGSGLDPDISEQGARVQAARIAKVRGISETAVKELIAKHTEGPLLGLFGPAHINVLKLNLALDQLK</sequence>
<evidence type="ECO:0000256" key="8">
    <source>
        <dbReference type="ARBA" id="ARBA00022989"/>
    </source>
</evidence>
<evidence type="ECO:0000256" key="1">
    <source>
        <dbReference type="ARBA" id="ARBA00022448"/>
    </source>
</evidence>
<evidence type="ECO:0000256" key="6">
    <source>
        <dbReference type="ARBA" id="ARBA00022840"/>
    </source>
</evidence>
<keyword evidence="8 11" id="KW-1133">Transmembrane helix</keyword>
<proteinExistence type="inferred from homology"/>
<evidence type="ECO:0000256" key="7">
    <source>
        <dbReference type="ARBA" id="ARBA00022958"/>
    </source>
</evidence>
<dbReference type="RefSeq" id="WP_019940949.1">
    <property type="nucleotide sequence ID" value="NZ_BMLI01000002.1"/>
</dbReference>
<evidence type="ECO:0000256" key="2">
    <source>
        <dbReference type="ARBA" id="ARBA00022475"/>
    </source>
</evidence>
<comment type="caution">
    <text evidence="12">The sequence shown here is derived from an EMBL/GenBank/DDBJ whole genome shotgun (WGS) entry which is preliminary data.</text>
</comment>
<evidence type="ECO:0000313" key="13">
    <source>
        <dbReference type="Proteomes" id="UP000632339"/>
    </source>
</evidence>
<comment type="similarity">
    <text evidence="11">Belongs to the KdpC family.</text>
</comment>
<dbReference type="NCBIfam" id="NF010606">
    <property type="entry name" value="PRK14002.1"/>
    <property type="match status" value="1"/>
</dbReference>
<protein>
    <recommendedName>
        <fullName evidence="11">Potassium-transporting ATPase KdpC subunit</fullName>
    </recommendedName>
    <alternativeName>
        <fullName evidence="11">ATP phosphohydrolase [potassium-transporting] C chain</fullName>
    </alternativeName>
    <alternativeName>
        <fullName evidence="11">Potassium-binding and translocating subunit C</fullName>
    </alternativeName>
    <alternativeName>
        <fullName evidence="11">Potassium-translocating ATPase C chain</fullName>
    </alternativeName>
</protein>